<dbReference type="PROSITE" id="PS00170">
    <property type="entry name" value="CSA_PPIASE_1"/>
    <property type="match status" value="1"/>
</dbReference>
<dbReference type="PANTHER" id="PTHR43246">
    <property type="entry name" value="PEPTIDYL-PROLYL CIS-TRANS ISOMERASE CYP38, CHLOROPLASTIC"/>
    <property type="match status" value="1"/>
</dbReference>
<dbReference type="EMBL" id="PIQA01000001">
    <property type="protein sequence ID" value="RUO68144.1"/>
    <property type="molecule type" value="Genomic_DNA"/>
</dbReference>
<dbReference type="SUPFAM" id="SSF50891">
    <property type="entry name" value="Cyclophilin-like"/>
    <property type="match status" value="1"/>
</dbReference>
<feature type="signal peptide" evidence="4">
    <location>
        <begin position="1"/>
        <end position="21"/>
    </location>
</feature>
<accession>A0A432YXS9</accession>
<dbReference type="Proteomes" id="UP000288361">
    <property type="component" value="Unassembled WGS sequence"/>
</dbReference>
<evidence type="ECO:0000313" key="7">
    <source>
        <dbReference type="Proteomes" id="UP000288361"/>
    </source>
</evidence>
<dbReference type="GO" id="GO:0003755">
    <property type="term" value="F:peptidyl-prolyl cis-trans isomerase activity"/>
    <property type="evidence" value="ECO:0007669"/>
    <property type="project" value="UniProtKB-UniRule"/>
</dbReference>
<keyword evidence="4" id="KW-0732">Signal</keyword>
<evidence type="ECO:0000313" key="6">
    <source>
        <dbReference type="EMBL" id="RUO68144.1"/>
    </source>
</evidence>
<dbReference type="InterPro" id="IPR020892">
    <property type="entry name" value="Cyclophilin-type_PPIase_CS"/>
</dbReference>
<evidence type="ECO:0000259" key="5">
    <source>
        <dbReference type="PROSITE" id="PS50072"/>
    </source>
</evidence>
<comment type="catalytic activity">
    <reaction evidence="4">
        <text>[protein]-peptidylproline (omega=180) = [protein]-peptidylproline (omega=0)</text>
        <dbReference type="Rhea" id="RHEA:16237"/>
        <dbReference type="Rhea" id="RHEA-COMP:10747"/>
        <dbReference type="Rhea" id="RHEA-COMP:10748"/>
        <dbReference type="ChEBI" id="CHEBI:83833"/>
        <dbReference type="ChEBI" id="CHEBI:83834"/>
        <dbReference type="EC" id="5.2.1.8"/>
    </reaction>
</comment>
<organism evidence="6 7">
    <name type="scientific">Idiomarina piscisalsi</name>
    <dbReference type="NCBI Taxonomy" id="1096243"/>
    <lineage>
        <taxon>Bacteria</taxon>
        <taxon>Pseudomonadati</taxon>
        <taxon>Pseudomonadota</taxon>
        <taxon>Gammaproteobacteria</taxon>
        <taxon>Alteromonadales</taxon>
        <taxon>Idiomarinaceae</taxon>
        <taxon>Idiomarina</taxon>
    </lineage>
</organism>
<name>A0A432YXS9_9GAMM</name>
<dbReference type="InterPro" id="IPR044665">
    <property type="entry name" value="E_coli_cyclophilin_A-like"/>
</dbReference>
<dbReference type="AlphaFoldDB" id="A0A432YXS9"/>
<dbReference type="RefSeq" id="WP_126751750.1">
    <property type="nucleotide sequence ID" value="NZ_JBHUMT010000016.1"/>
</dbReference>
<protein>
    <recommendedName>
        <fullName evidence="4">Peptidyl-prolyl cis-trans isomerase</fullName>
        <shortName evidence="4">PPIase</shortName>
        <ecNumber evidence="4">5.2.1.8</ecNumber>
    </recommendedName>
</protein>
<proteinExistence type="inferred from homology"/>
<dbReference type="Pfam" id="PF00160">
    <property type="entry name" value="Pro_isomerase"/>
    <property type="match status" value="1"/>
</dbReference>
<evidence type="ECO:0000256" key="4">
    <source>
        <dbReference type="RuleBase" id="RU363019"/>
    </source>
</evidence>
<dbReference type="Gene3D" id="2.40.100.10">
    <property type="entry name" value="Cyclophilin-like"/>
    <property type="match status" value="1"/>
</dbReference>
<comment type="caution">
    <text evidence="6">The sequence shown here is derived from an EMBL/GenBank/DDBJ whole genome shotgun (WGS) entry which is preliminary data.</text>
</comment>
<comment type="function">
    <text evidence="4">PPIases accelerate the folding of proteins. It catalyzes the cis-trans isomerization of proline imidic peptide bonds in oligopeptides.</text>
</comment>
<feature type="domain" description="PPIase cyclophilin-type" evidence="5">
    <location>
        <begin position="36"/>
        <end position="192"/>
    </location>
</feature>
<dbReference type="InterPro" id="IPR029000">
    <property type="entry name" value="Cyclophilin-like_dom_sf"/>
</dbReference>
<sequence length="196" mass="22244">MKFWILLTSLLAISFVAPASAEIQPDNPFPRVKMVTSMGNITVELNREAAPLTIKNFFRYVKKAQYNETVFHRLVPDFVIQGGGYDKDFQEKPTFEKIVNESGNGLLNEYGTIAMARERGPHTATRQFFFNLNDNTSLNPEKGDWGYTVFGRIVEGLDVLEKMAQLESKPFDDATGWRDVPENPPVIKRIEIVPQS</sequence>
<feature type="chain" id="PRO_5018813639" description="Peptidyl-prolyl cis-trans isomerase" evidence="4">
    <location>
        <begin position="22"/>
        <end position="196"/>
    </location>
</feature>
<keyword evidence="3 4" id="KW-0413">Isomerase</keyword>
<dbReference type="EC" id="5.2.1.8" evidence="4"/>
<evidence type="ECO:0000256" key="2">
    <source>
        <dbReference type="ARBA" id="ARBA00023110"/>
    </source>
</evidence>
<dbReference type="GO" id="GO:0006457">
    <property type="term" value="P:protein folding"/>
    <property type="evidence" value="ECO:0007669"/>
    <property type="project" value="InterPro"/>
</dbReference>
<evidence type="ECO:0000256" key="1">
    <source>
        <dbReference type="ARBA" id="ARBA00007365"/>
    </source>
</evidence>
<dbReference type="InterPro" id="IPR002130">
    <property type="entry name" value="Cyclophilin-type_PPIase_dom"/>
</dbReference>
<gene>
    <name evidence="6" type="ORF">CWI73_04695</name>
</gene>
<dbReference type="PRINTS" id="PR00153">
    <property type="entry name" value="CSAPPISMRASE"/>
</dbReference>
<keyword evidence="2 4" id="KW-0697">Rotamase</keyword>
<dbReference type="PROSITE" id="PS50072">
    <property type="entry name" value="CSA_PPIASE_2"/>
    <property type="match status" value="1"/>
</dbReference>
<reference evidence="6 7" key="1">
    <citation type="journal article" date="2011" name="Front. Microbiol.">
        <title>Genomic signatures of strain selection and enhancement in Bacillus atrophaeus var. globigii, a historical biowarfare simulant.</title>
        <authorList>
            <person name="Gibbons H.S."/>
            <person name="Broomall S.M."/>
            <person name="McNew L.A."/>
            <person name="Daligault H."/>
            <person name="Chapman C."/>
            <person name="Bruce D."/>
            <person name="Karavis M."/>
            <person name="Krepps M."/>
            <person name="McGregor P.A."/>
            <person name="Hong C."/>
            <person name="Park K.H."/>
            <person name="Akmal A."/>
            <person name="Feldman A."/>
            <person name="Lin J.S."/>
            <person name="Chang W.E."/>
            <person name="Higgs B.W."/>
            <person name="Demirev P."/>
            <person name="Lindquist J."/>
            <person name="Liem A."/>
            <person name="Fochler E."/>
            <person name="Read T.D."/>
            <person name="Tapia R."/>
            <person name="Johnson S."/>
            <person name="Bishop-Lilly K.A."/>
            <person name="Detter C."/>
            <person name="Han C."/>
            <person name="Sozhamannan S."/>
            <person name="Rosenzweig C.N."/>
            <person name="Skowronski E.W."/>
        </authorList>
    </citation>
    <scope>NUCLEOTIDE SEQUENCE [LARGE SCALE GENOMIC DNA]</scope>
    <source>
        <strain evidence="6 7">TPS4-2</strain>
    </source>
</reference>
<evidence type="ECO:0000256" key="3">
    <source>
        <dbReference type="ARBA" id="ARBA00023235"/>
    </source>
</evidence>
<comment type="similarity">
    <text evidence="1 4">Belongs to the cyclophilin-type PPIase family.</text>
</comment>